<accession>A0A074ZJI0</accession>
<proteinExistence type="predicted"/>
<dbReference type="AlphaFoldDB" id="A0A074ZJI0"/>
<dbReference type="KEGG" id="ovi:T265_13780"/>
<dbReference type="CTD" id="20327947"/>
<evidence type="ECO:0000313" key="1">
    <source>
        <dbReference type="EMBL" id="KER27503.1"/>
    </source>
</evidence>
<sequence length="309" mass="35473">RLQINLVFTGNSTESFVYNVLRLNVLNTGHLMLRTIFEISQYLFEKKTTHKVAENSSTAHDRFRPSWGFVSFLFEQSSSGKTDNVKPRDIGDCTADCSSSFVFKLRELFSFQNPILRQGGLDDPSISRWRSATQDSRKLLFSVYTYPVPLRYGTRRSPRVSVNHMFYLNPNWTILDKCAHWKINMVFTRDSMESLVYDCAYPMSPKKGQTDRGCRRVGSIIIAKADKNKATTVRNKSDYLQKVKQHLAEGPYRVIDNANVTSIVNRSKDEVGKYLRSATYHLGKAIGIDSTLKVQIDHGLMAYQEIRKR</sequence>
<reference evidence="1 2" key="1">
    <citation type="submission" date="2013-11" db="EMBL/GenBank/DDBJ databases">
        <title>Opisthorchis viverrini - life in the bile duct.</title>
        <authorList>
            <person name="Young N.D."/>
            <person name="Nagarajan N."/>
            <person name="Lin S.J."/>
            <person name="Korhonen P.K."/>
            <person name="Jex A.R."/>
            <person name="Hall R.S."/>
            <person name="Safavi-Hemami H."/>
            <person name="Kaewkong W."/>
            <person name="Bertrand D."/>
            <person name="Gao S."/>
            <person name="Seet Q."/>
            <person name="Wongkham S."/>
            <person name="Teh B.T."/>
            <person name="Wongkham C."/>
            <person name="Intapan P.M."/>
            <person name="Maleewong W."/>
            <person name="Yang X."/>
            <person name="Hu M."/>
            <person name="Wang Z."/>
            <person name="Hofmann A."/>
            <person name="Sternberg P.W."/>
            <person name="Tan P."/>
            <person name="Wang J."/>
            <person name="Gasser R.B."/>
        </authorList>
    </citation>
    <scope>NUCLEOTIDE SEQUENCE [LARGE SCALE GENOMIC DNA]</scope>
</reference>
<gene>
    <name evidence="1" type="ORF">T265_13780</name>
</gene>
<dbReference type="RefSeq" id="XP_009168765.1">
    <property type="nucleotide sequence ID" value="XM_009170501.1"/>
</dbReference>
<feature type="non-terminal residue" evidence="1">
    <location>
        <position position="309"/>
    </location>
</feature>
<dbReference type="GeneID" id="20327947"/>
<keyword evidence="2" id="KW-1185">Reference proteome</keyword>
<organism evidence="1 2">
    <name type="scientific">Opisthorchis viverrini</name>
    <name type="common">Southeast Asian liver fluke</name>
    <dbReference type="NCBI Taxonomy" id="6198"/>
    <lineage>
        <taxon>Eukaryota</taxon>
        <taxon>Metazoa</taxon>
        <taxon>Spiralia</taxon>
        <taxon>Lophotrochozoa</taxon>
        <taxon>Platyhelminthes</taxon>
        <taxon>Trematoda</taxon>
        <taxon>Digenea</taxon>
        <taxon>Opisthorchiida</taxon>
        <taxon>Opisthorchiata</taxon>
        <taxon>Opisthorchiidae</taxon>
        <taxon>Opisthorchis</taxon>
    </lineage>
</organism>
<evidence type="ECO:0000313" key="2">
    <source>
        <dbReference type="Proteomes" id="UP000054324"/>
    </source>
</evidence>
<dbReference type="EMBL" id="KL596721">
    <property type="protein sequence ID" value="KER27503.1"/>
    <property type="molecule type" value="Genomic_DNA"/>
</dbReference>
<name>A0A074ZJI0_OPIVI</name>
<dbReference type="Proteomes" id="UP000054324">
    <property type="component" value="Unassembled WGS sequence"/>
</dbReference>
<feature type="non-terminal residue" evidence="1">
    <location>
        <position position="1"/>
    </location>
</feature>
<dbReference type="OrthoDB" id="6252146at2759"/>
<protein>
    <submittedName>
        <fullName evidence="1">Uncharacterized protein</fullName>
    </submittedName>
</protein>